<dbReference type="PANTHER" id="PTHR43640:SF1">
    <property type="entry name" value="THIOREDOXIN-DEPENDENT PEROXIREDOXIN"/>
    <property type="match status" value="1"/>
</dbReference>
<dbReference type="Gene3D" id="3.40.30.10">
    <property type="entry name" value="Glutaredoxin"/>
    <property type="match status" value="1"/>
</dbReference>
<gene>
    <name evidence="2" type="ORF">JIV24_12180</name>
</gene>
<evidence type="ECO:0000259" key="1">
    <source>
        <dbReference type="PROSITE" id="PS51352"/>
    </source>
</evidence>
<evidence type="ECO:0000313" key="3">
    <source>
        <dbReference type="Proteomes" id="UP000605676"/>
    </source>
</evidence>
<comment type="caution">
    <text evidence="2">The sequence shown here is derived from an EMBL/GenBank/DDBJ whole genome shotgun (WGS) entry which is preliminary data.</text>
</comment>
<accession>A0ABS1HK92</accession>
<name>A0ABS1HK92_9BACT</name>
<sequence length="193" mass="21415">MQKVFLFAVLFIGVNIIQAQLKVGDIAPDFKLTNTDYQKVALSDYNDQEGVIVVFTCNHCPYAKFYEERINLLHKTYAPQKFPVVAINPNDSVKYATDGFSHMVKKGYKFPYLLDNEGVYKAYGATKTPHVFLLNNTGKGFEIAYIGAIDDSPQEASQVQVKYLEDAISSVKAGKAAQPAITKAIGCSIKPFQ</sequence>
<dbReference type="InterPro" id="IPR013766">
    <property type="entry name" value="Thioredoxin_domain"/>
</dbReference>
<dbReference type="InterPro" id="IPR047262">
    <property type="entry name" value="PRX-like1"/>
</dbReference>
<dbReference type="SUPFAM" id="SSF52833">
    <property type="entry name" value="Thioredoxin-like"/>
    <property type="match status" value="1"/>
</dbReference>
<dbReference type="InterPro" id="IPR036249">
    <property type="entry name" value="Thioredoxin-like_sf"/>
</dbReference>
<proteinExistence type="predicted"/>
<dbReference type="PROSITE" id="PS51352">
    <property type="entry name" value="THIOREDOXIN_2"/>
    <property type="match status" value="1"/>
</dbReference>
<keyword evidence="3" id="KW-1185">Reference proteome</keyword>
<reference evidence="2 3" key="1">
    <citation type="submission" date="2021-01" db="EMBL/GenBank/DDBJ databases">
        <title>Carboxyliciviraga sp.nov., isolated from coastal sediments.</title>
        <authorList>
            <person name="Lu D."/>
            <person name="Zhang T."/>
        </authorList>
    </citation>
    <scope>NUCLEOTIDE SEQUENCE [LARGE SCALE GENOMIC DNA]</scope>
    <source>
        <strain evidence="2 3">N1Y132</strain>
    </source>
</reference>
<dbReference type="InterPro" id="IPR000866">
    <property type="entry name" value="AhpC/TSA"/>
</dbReference>
<dbReference type="EMBL" id="JAENRR010000027">
    <property type="protein sequence ID" value="MBK3518093.1"/>
    <property type="molecule type" value="Genomic_DNA"/>
</dbReference>
<dbReference type="Proteomes" id="UP000605676">
    <property type="component" value="Unassembled WGS sequence"/>
</dbReference>
<dbReference type="CDD" id="cd02969">
    <property type="entry name" value="PRX_like1"/>
    <property type="match status" value="1"/>
</dbReference>
<dbReference type="PANTHER" id="PTHR43640">
    <property type="entry name" value="OS07G0260300 PROTEIN"/>
    <property type="match status" value="1"/>
</dbReference>
<protein>
    <submittedName>
        <fullName evidence="2">Thioredoxin family protein</fullName>
    </submittedName>
</protein>
<organism evidence="2 3">
    <name type="scientific">Carboxylicivirga marina</name>
    <dbReference type="NCBI Taxonomy" id="2800988"/>
    <lineage>
        <taxon>Bacteria</taxon>
        <taxon>Pseudomonadati</taxon>
        <taxon>Bacteroidota</taxon>
        <taxon>Bacteroidia</taxon>
        <taxon>Marinilabiliales</taxon>
        <taxon>Marinilabiliaceae</taxon>
        <taxon>Carboxylicivirga</taxon>
    </lineage>
</organism>
<feature type="domain" description="Thioredoxin" evidence="1">
    <location>
        <begin position="21"/>
        <end position="169"/>
    </location>
</feature>
<dbReference type="Pfam" id="PF00578">
    <property type="entry name" value="AhpC-TSA"/>
    <property type="match status" value="1"/>
</dbReference>
<dbReference type="RefSeq" id="WP_200465321.1">
    <property type="nucleotide sequence ID" value="NZ_JAENRR010000027.1"/>
</dbReference>
<evidence type="ECO:0000313" key="2">
    <source>
        <dbReference type="EMBL" id="MBK3518093.1"/>
    </source>
</evidence>